<protein>
    <submittedName>
        <fullName evidence="4">Uncharacterized protein</fullName>
    </submittedName>
</protein>
<dbReference type="OrthoDB" id="7464126at2759"/>
<keyword evidence="5" id="KW-1185">Reference proteome</keyword>
<feature type="domain" description="DUF7708" evidence="2">
    <location>
        <begin position="66"/>
        <end position="209"/>
    </location>
</feature>
<dbReference type="InterPro" id="IPR056884">
    <property type="entry name" value="NPHP3-like_N"/>
</dbReference>
<dbReference type="STRING" id="1745343.A0A2J6Q4N3"/>
<dbReference type="Pfam" id="PF24883">
    <property type="entry name" value="NPHP3_N"/>
    <property type="match status" value="1"/>
</dbReference>
<dbReference type="Pfam" id="PF24809">
    <property type="entry name" value="DUF7708"/>
    <property type="match status" value="1"/>
</dbReference>
<evidence type="ECO:0000259" key="2">
    <source>
        <dbReference type="Pfam" id="PF24809"/>
    </source>
</evidence>
<dbReference type="SUPFAM" id="SSF52540">
    <property type="entry name" value="P-loop containing nucleoside triphosphate hydrolases"/>
    <property type="match status" value="1"/>
</dbReference>
<gene>
    <name evidence="4" type="ORF">NA56DRAFT_572794</name>
</gene>
<dbReference type="InterPro" id="IPR027417">
    <property type="entry name" value="P-loop_NTPase"/>
</dbReference>
<evidence type="ECO:0000313" key="5">
    <source>
        <dbReference type="Proteomes" id="UP000235672"/>
    </source>
</evidence>
<evidence type="ECO:0000256" key="1">
    <source>
        <dbReference type="ARBA" id="ARBA00022737"/>
    </source>
</evidence>
<feature type="domain" description="Nephrocystin 3-like N-terminal" evidence="3">
    <location>
        <begin position="252"/>
        <end position="414"/>
    </location>
</feature>
<dbReference type="EMBL" id="KZ613482">
    <property type="protein sequence ID" value="PMD21213.1"/>
    <property type="molecule type" value="Genomic_DNA"/>
</dbReference>
<dbReference type="InterPro" id="IPR056125">
    <property type="entry name" value="DUF7708"/>
</dbReference>
<reference evidence="4 5" key="1">
    <citation type="submission" date="2016-05" db="EMBL/GenBank/DDBJ databases">
        <title>A degradative enzymes factory behind the ericoid mycorrhizal symbiosis.</title>
        <authorList>
            <consortium name="DOE Joint Genome Institute"/>
            <person name="Martino E."/>
            <person name="Morin E."/>
            <person name="Grelet G."/>
            <person name="Kuo A."/>
            <person name="Kohler A."/>
            <person name="Daghino S."/>
            <person name="Barry K."/>
            <person name="Choi C."/>
            <person name="Cichocki N."/>
            <person name="Clum A."/>
            <person name="Copeland A."/>
            <person name="Hainaut M."/>
            <person name="Haridas S."/>
            <person name="Labutti K."/>
            <person name="Lindquist E."/>
            <person name="Lipzen A."/>
            <person name="Khouja H.-R."/>
            <person name="Murat C."/>
            <person name="Ohm R."/>
            <person name="Olson A."/>
            <person name="Spatafora J."/>
            <person name="Veneault-Fourrey C."/>
            <person name="Henrissat B."/>
            <person name="Grigoriev I."/>
            <person name="Martin F."/>
            <person name="Perotto S."/>
        </authorList>
    </citation>
    <scope>NUCLEOTIDE SEQUENCE [LARGE SCALE GENOMIC DNA]</scope>
    <source>
        <strain evidence="4 5">UAMH 7357</strain>
    </source>
</reference>
<organism evidence="4 5">
    <name type="scientific">Hyaloscypha hepaticicola</name>
    <dbReference type="NCBI Taxonomy" id="2082293"/>
    <lineage>
        <taxon>Eukaryota</taxon>
        <taxon>Fungi</taxon>
        <taxon>Dikarya</taxon>
        <taxon>Ascomycota</taxon>
        <taxon>Pezizomycotina</taxon>
        <taxon>Leotiomycetes</taxon>
        <taxon>Helotiales</taxon>
        <taxon>Hyaloscyphaceae</taxon>
        <taxon>Hyaloscypha</taxon>
    </lineage>
</organism>
<keyword evidence="1" id="KW-0677">Repeat</keyword>
<proteinExistence type="predicted"/>
<dbReference type="Gene3D" id="3.40.50.300">
    <property type="entry name" value="P-loop containing nucleotide triphosphate hydrolases"/>
    <property type="match status" value="1"/>
</dbReference>
<accession>A0A2J6Q4N3</accession>
<name>A0A2J6Q4N3_9HELO</name>
<sequence>MANPTSACQDPWELAKSRFSQDLEPHEIDLFNNATLENIYYSASNANRADAETSKTRGVVRRLGPLVSAIESYGEAFDTFAQISPLYLSPIWGSIRVVLVVASSYSKFYDKIVDTLGRIGDILPRFRDYERIYNGQKHQRLTQALSNTYLEIITLCSEFRKTIRGQKNSKVRRLLKPLAFDKQFDEAIDRFRQHKQNVEDEARTCHMIEAAEKRDAQLVVFAEERRRKLLAKLSNVDSKLRHRKLKDSRHEGTGLWFLFCPEYENWQAASESSILCCHGIPGCGKSVLASSIIDSWNAGGTLIFYYCDYADKRTLEPSNVFGAMARQALEKLEVLPETLASEIEQAEHDGEKLADPSQALIILQKSFHLVPDPIYLILDGLDEATESAQNLICNNLKQLFGRTGLPIKLLITGREDLSSSLMLEPAITFFRVSMASNAIALDIEKYVRGSTRRLILDGSLVIRDPDLEKLIVSELVDGAKGM</sequence>
<dbReference type="PANTHER" id="PTHR10039:SF10">
    <property type="entry name" value="NACHT DOMAIN-CONTAINING PROTEIN"/>
    <property type="match status" value="1"/>
</dbReference>
<dbReference type="PANTHER" id="PTHR10039">
    <property type="entry name" value="AMELOGENIN"/>
    <property type="match status" value="1"/>
</dbReference>
<evidence type="ECO:0000259" key="3">
    <source>
        <dbReference type="Pfam" id="PF24883"/>
    </source>
</evidence>
<evidence type="ECO:0000313" key="4">
    <source>
        <dbReference type="EMBL" id="PMD21213.1"/>
    </source>
</evidence>
<dbReference type="AlphaFoldDB" id="A0A2J6Q4N3"/>
<dbReference type="Proteomes" id="UP000235672">
    <property type="component" value="Unassembled WGS sequence"/>
</dbReference>